<dbReference type="PANTHER" id="PTHR47716">
    <property type="entry name" value="WUSCHEL-RELATED HOMEOBOX 4"/>
    <property type="match status" value="1"/>
</dbReference>
<sequence length="286" mass="32368">MGSMKVHQFTRGFWEHEPSLSLGCKRLRPLAPKLANTDTGIAAFDLKSFIKPESGPRKLGSSDEKQIHPRTAQLCGSKMPEETETLASLLLPSWLTPTLVSRLSISRASSLESGPRKLGSSDEKRDSPQSKYSGTNFMDFDTMVETHPGGTRWNPTQEQIGILEMLYRGGMRTPNAHQIEQITAQLGKYGKIEGKNVFYWFQNHKARERQKQKRNSLGLSHCQRTPAAITSITLETQGELQREEDSPYKRKCRSWAFESLEEESRSCKEDGDRTLELFPLHPEGRS</sequence>
<keyword evidence="14" id="KW-1185">Reference proteome</keyword>
<comment type="similarity">
    <text evidence="8">Belongs to the WUS homeobox family.</text>
</comment>
<dbReference type="PANTHER" id="PTHR47716:SF1">
    <property type="entry name" value="WUSCHEL-RELATED HOMEOBOX 4"/>
    <property type="match status" value="1"/>
</dbReference>
<dbReference type="Pfam" id="PF00046">
    <property type="entry name" value="Homeodomain"/>
    <property type="match status" value="1"/>
</dbReference>
<dbReference type="SUPFAM" id="SSF46689">
    <property type="entry name" value="Homeodomain-like"/>
    <property type="match status" value="1"/>
</dbReference>
<dbReference type="InterPro" id="IPR001356">
    <property type="entry name" value="HD"/>
</dbReference>
<dbReference type="OrthoDB" id="768142at2759"/>
<dbReference type="GO" id="GO:0051301">
    <property type="term" value="P:cell division"/>
    <property type="evidence" value="ECO:0007669"/>
    <property type="project" value="InterPro"/>
</dbReference>
<accession>A0A6A1W4P4</accession>
<organism evidence="13 14">
    <name type="scientific">Morella rubra</name>
    <name type="common">Chinese bayberry</name>
    <dbReference type="NCBI Taxonomy" id="262757"/>
    <lineage>
        <taxon>Eukaryota</taxon>
        <taxon>Viridiplantae</taxon>
        <taxon>Streptophyta</taxon>
        <taxon>Embryophyta</taxon>
        <taxon>Tracheophyta</taxon>
        <taxon>Spermatophyta</taxon>
        <taxon>Magnoliopsida</taxon>
        <taxon>eudicotyledons</taxon>
        <taxon>Gunneridae</taxon>
        <taxon>Pentapetalae</taxon>
        <taxon>rosids</taxon>
        <taxon>fabids</taxon>
        <taxon>Fagales</taxon>
        <taxon>Myricaceae</taxon>
        <taxon>Morella</taxon>
    </lineage>
</organism>
<dbReference type="CDD" id="cd00086">
    <property type="entry name" value="homeodomain"/>
    <property type="match status" value="1"/>
</dbReference>
<evidence type="ECO:0000256" key="3">
    <source>
        <dbReference type="ARBA" id="ARBA00023015"/>
    </source>
</evidence>
<evidence type="ECO:0000256" key="10">
    <source>
        <dbReference type="RuleBase" id="RU000682"/>
    </source>
</evidence>
<dbReference type="EMBL" id="RXIC02000021">
    <property type="protein sequence ID" value="KAB1220181.1"/>
    <property type="molecule type" value="Genomic_DNA"/>
</dbReference>
<dbReference type="PROSITE" id="PS50071">
    <property type="entry name" value="HOMEOBOX_2"/>
    <property type="match status" value="1"/>
</dbReference>
<dbReference type="InterPro" id="IPR009057">
    <property type="entry name" value="Homeodomain-like_sf"/>
</dbReference>
<dbReference type="GO" id="GO:0005634">
    <property type="term" value="C:nucleus"/>
    <property type="evidence" value="ECO:0007669"/>
    <property type="project" value="UniProtKB-SubCell"/>
</dbReference>
<evidence type="ECO:0000256" key="2">
    <source>
        <dbReference type="ARBA" id="ARBA00022473"/>
    </source>
</evidence>
<evidence type="ECO:0000313" key="14">
    <source>
        <dbReference type="Proteomes" id="UP000516437"/>
    </source>
</evidence>
<keyword evidence="6" id="KW-0804">Transcription</keyword>
<gene>
    <name evidence="13" type="ORF">CJ030_MR3G017005</name>
</gene>
<evidence type="ECO:0000256" key="6">
    <source>
        <dbReference type="ARBA" id="ARBA00023163"/>
    </source>
</evidence>
<feature type="domain" description="Homeobox" evidence="12">
    <location>
        <begin position="146"/>
        <end position="211"/>
    </location>
</feature>
<dbReference type="GO" id="GO:0003700">
    <property type="term" value="F:DNA-binding transcription factor activity"/>
    <property type="evidence" value="ECO:0007669"/>
    <property type="project" value="InterPro"/>
</dbReference>
<dbReference type="Proteomes" id="UP000516437">
    <property type="component" value="Chromosome 3"/>
</dbReference>
<dbReference type="GO" id="GO:0010067">
    <property type="term" value="P:procambium histogenesis"/>
    <property type="evidence" value="ECO:0007669"/>
    <property type="project" value="InterPro"/>
</dbReference>
<evidence type="ECO:0000256" key="4">
    <source>
        <dbReference type="ARBA" id="ARBA00023125"/>
    </source>
</evidence>
<dbReference type="FunFam" id="1.10.10.60:FF:000146">
    <property type="entry name" value="WUSCHEL-related homeobox 4"/>
    <property type="match status" value="1"/>
</dbReference>
<proteinExistence type="inferred from homology"/>
<feature type="region of interest" description="Disordered" evidence="11">
    <location>
        <begin position="111"/>
        <end position="137"/>
    </location>
</feature>
<evidence type="ECO:0000313" key="13">
    <source>
        <dbReference type="EMBL" id="KAB1220181.1"/>
    </source>
</evidence>
<feature type="DNA-binding region" description="Homeobox" evidence="9">
    <location>
        <begin position="148"/>
        <end position="212"/>
    </location>
</feature>
<keyword evidence="4 9" id="KW-0238">DNA-binding</keyword>
<name>A0A6A1W4P4_9ROSI</name>
<dbReference type="GO" id="GO:0010087">
    <property type="term" value="P:phloem or xylem histogenesis"/>
    <property type="evidence" value="ECO:0007669"/>
    <property type="project" value="InterPro"/>
</dbReference>
<evidence type="ECO:0000256" key="7">
    <source>
        <dbReference type="ARBA" id="ARBA00023242"/>
    </source>
</evidence>
<evidence type="ECO:0000256" key="11">
    <source>
        <dbReference type="SAM" id="MobiDB-lite"/>
    </source>
</evidence>
<evidence type="ECO:0000256" key="9">
    <source>
        <dbReference type="PROSITE-ProRule" id="PRU00108"/>
    </source>
</evidence>
<dbReference type="InterPro" id="IPR044186">
    <property type="entry name" value="WOX4"/>
</dbReference>
<dbReference type="AlphaFoldDB" id="A0A6A1W4P4"/>
<evidence type="ECO:0000259" key="12">
    <source>
        <dbReference type="PROSITE" id="PS50071"/>
    </source>
</evidence>
<dbReference type="GO" id="GO:0003677">
    <property type="term" value="F:DNA binding"/>
    <property type="evidence" value="ECO:0007669"/>
    <property type="project" value="UniProtKB-UniRule"/>
</dbReference>
<comment type="subcellular location">
    <subcellularLocation>
        <location evidence="1 9 10">Nucleus</location>
    </subcellularLocation>
</comment>
<protein>
    <submittedName>
        <fullName evidence="13">WUSCHEL-related homeobox 4</fullName>
    </submittedName>
</protein>
<keyword evidence="7 9" id="KW-0539">Nucleus</keyword>
<keyword evidence="3" id="KW-0805">Transcription regulation</keyword>
<dbReference type="SMART" id="SM00389">
    <property type="entry name" value="HOX"/>
    <property type="match status" value="1"/>
</dbReference>
<comment type="caution">
    <text evidence="13">The sequence shown here is derived from an EMBL/GenBank/DDBJ whole genome shotgun (WGS) entry which is preliminary data.</text>
</comment>
<keyword evidence="5 9" id="KW-0371">Homeobox</keyword>
<feature type="compositionally biased region" description="Basic and acidic residues" evidence="11">
    <location>
        <begin position="119"/>
        <end position="128"/>
    </location>
</feature>
<evidence type="ECO:0000256" key="1">
    <source>
        <dbReference type="ARBA" id="ARBA00004123"/>
    </source>
</evidence>
<keyword evidence="2" id="KW-0217">Developmental protein</keyword>
<dbReference type="Gene3D" id="1.10.10.60">
    <property type="entry name" value="Homeodomain-like"/>
    <property type="match status" value="1"/>
</dbReference>
<reference evidence="13 14" key="1">
    <citation type="journal article" date="2019" name="Plant Biotechnol. J.">
        <title>The red bayberry genome and genetic basis of sex determination.</title>
        <authorList>
            <person name="Jia H.M."/>
            <person name="Jia H.J."/>
            <person name="Cai Q.L."/>
            <person name="Wang Y."/>
            <person name="Zhao H.B."/>
            <person name="Yang W.F."/>
            <person name="Wang G.Y."/>
            <person name="Li Y.H."/>
            <person name="Zhan D.L."/>
            <person name="Shen Y.T."/>
            <person name="Niu Q.F."/>
            <person name="Chang L."/>
            <person name="Qiu J."/>
            <person name="Zhao L."/>
            <person name="Xie H.B."/>
            <person name="Fu W.Y."/>
            <person name="Jin J."/>
            <person name="Li X.W."/>
            <person name="Jiao Y."/>
            <person name="Zhou C.C."/>
            <person name="Tu T."/>
            <person name="Chai C.Y."/>
            <person name="Gao J.L."/>
            <person name="Fan L.J."/>
            <person name="van de Weg E."/>
            <person name="Wang J.Y."/>
            <person name="Gao Z.S."/>
        </authorList>
    </citation>
    <scope>NUCLEOTIDE SEQUENCE [LARGE SCALE GENOMIC DNA]</scope>
    <source>
        <tissue evidence="13">Leaves</tissue>
    </source>
</reference>
<evidence type="ECO:0000256" key="8">
    <source>
        <dbReference type="ARBA" id="ARBA00024040"/>
    </source>
</evidence>
<evidence type="ECO:0000256" key="5">
    <source>
        <dbReference type="ARBA" id="ARBA00023155"/>
    </source>
</evidence>